<accession>A0ABV8V1V1</accession>
<keyword evidence="4 7" id="KW-1133">Transmembrane helix</keyword>
<proteinExistence type="inferred from homology"/>
<dbReference type="Pfam" id="PF01618">
    <property type="entry name" value="MotA_ExbB"/>
    <property type="match status" value="1"/>
</dbReference>
<dbReference type="InterPro" id="IPR050790">
    <property type="entry name" value="ExbB/TolQ_transport"/>
</dbReference>
<dbReference type="Proteomes" id="UP001595840">
    <property type="component" value="Unassembled WGS sequence"/>
</dbReference>
<dbReference type="InterPro" id="IPR002898">
    <property type="entry name" value="MotA_ExbB_proton_chnl"/>
</dbReference>
<feature type="domain" description="MotA/TolQ/ExbB proton channel" evidence="8">
    <location>
        <begin position="52"/>
        <end position="128"/>
    </location>
</feature>
<evidence type="ECO:0000256" key="1">
    <source>
        <dbReference type="ARBA" id="ARBA00004651"/>
    </source>
</evidence>
<comment type="similarity">
    <text evidence="6">Belongs to the exbB/tolQ family.</text>
</comment>
<keyword evidence="6" id="KW-0653">Protein transport</keyword>
<keyword evidence="2" id="KW-1003">Cell membrane</keyword>
<evidence type="ECO:0000313" key="9">
    <source>
        <dbReference type="EMBL" id="MFC4361688.1"/>
    </source>
</evidence>
<keyword evidence="5 7" id="KW-0472">Membrane</keyword>
<keyword evidence="6" id="KW-0813">Transport</keyword>
<evidence type="ECO:0000256" key="3">
    <source>
        <dbReference type="ARBA" id="ARBA00022692"/>
    </source>
</evidence>
<comment type="subcellular location">
    <subcellularLocation>
        <location evidence="1">Cell membrane</location>
        <topology evidence="1">Multi-pass membrane protein</topology>
    </subcellularLocation>
    <subcellularLocation>
        <location evidence="6">Membrane</location>
        <topology evidence="6">Multi-pass membrane protein</topology>
    </subcellularLocation>
</comment>
<keyword evidence="3 7" id="KW-0812">Transmembrane</keyword>
<evidence type="ECO:0000256" key="4">
    <source>
        <dbReference type="ARBA" id="ARBA00022989"/>
    </source>
</evidence>
<feature type="transmembrane region" description="Helical" evidence="7">
    <location>
        <begin position="57"/>
        <end position="82"/>
    </location>
</feature>
<feature type="transmembrane region" description="Helical" evidence="7">
    <location>
        <begin position="94"/>
        <end position="119"/>
    </location>
</feature>
<dbReference type="PANTHER" id="PTHR30625">
    <property type="entry name" value="PROTEIN TOLQ"/>
    <property type="match status" value="1"/>
</dbReference>
<evidence type="ECO:0000313" key="10">
    <source>
        <dbReference type="Proteomes" id="UP001595840"/>
    </source>
</evidence>
<name>A0ABV8V1V1_9GAMM</name>
<comment type="caution">
    <text evidence="9">The sequence shown here is derived from an EMBL/GenBank/DDBJ whole genome shotgun (WGS) entry which is preliminary data.</text>
</comment>
<keyword evidence="10" id="KW-1185">Reference proteome</keyword>
<evidence type="ECO:0000259" key="8">
    <source>
        <dbReference type="Pfam" id="PF01618"/>
    </source>
</evidence>
<organism evidence="9 10">
    <name type="scientific">Simiduia curdlanivorans</name>
    <dbReference type="NCBI Taxonomy" id="1492769"/>
    <lineage>
        <taxon>Bacteria</taxon>
        <taxon>Pseudomonadati</taxon>
        <taxon>Pseudomonadota</taxon>
        <taxon>Gammaproteobacteria</taxon>
        <taxon>Cellvibrionales</taxon>
        <taxon>Cellvibrionaceae</taxon>
        <taxon>Simiduia</taxon>
    </lineage>
</organism>
<reference evidence="10" key="1">
    <citation type="journal article" date="2019" name="Int. J. Syst. Evol. Microbiol.">
        <title>The Global Catalogue of Microorganisms (GCM) 10K type strain sequencing project: providing services to taxonomists for standard genome sequencing and annotation.</title>
        <authorList>
            <consortium name="The Broad Institute Genomics Platform"/>
            <consortium name="The Broad Institute Genome Sequencing Center for Infectious Disease"/>
            <person name="Wu L."/>
            <person name="Ma J."/>
        </authorList>
    </citation>
    <scope>NUCLEOTIDE SEQUENCE [LARGE SCALE GENOMIC DNA]</scope>
    <source>
        <strain evidence="10">CECT 8570</strain>
    </source>
</reference>
<dbReference type="PANTHER" id="PTHR30625:SF11">
    <property type="entry name" value="MOTA_TOLQ_EXBB PROTON CHANNEL DOMAIN-CONTAINING PROTEIN"/>
    <property type="match status" value="1"/>
</dbReference>
<evidence type="ECO:0000256" key="6">
    <source>
        <dbReference type="RuleBase" id="RU004057"/>
    </source>
</evidence>
<dbReference type="RefSeq" id="WP_290259370.1">
    <property type="nucleotide sequence ID" value="NZ_JAUFQG010000004.1"/>
</dbReference>
<evidence type="ECO:0000256" key="7">
    <source>
        <dbReference type="SAM" id="Phobius"/>
    </source>
</evidence>
<dbReference type="EMBL" id="JBHSCX010000003">
    <property type="protein sequence ID" value="MFC4361688.1"/>
    <property type="molecule type" value="Genomic_DNA"/>
</dbReference>
<feature type="transmembrane region" description="Helical" evidence="7">
    <location>
        <begin position="12"/>
        <end position="30"/>
    </location>
</feature>
<evidence type="ECO:0000256" key="5">
    <source>
        <dbReference type="ARBA" id="ARBA00023136"/>
    </source>
</evidence>
<evidence type="ECO:0000256" key="2">
    <source>
        <dbReference type="ARBA" id="ARBA00022475"/>
    </source>
</evidence>
<gene>
    <name evidence="9" type="ORF">ACFOX3_05195</name>
</gene>
<sequence>MIDQLLQSRLCWVIVLLALVCYYQLWLAFLQRRGTAALSRESDQPSIQTLEHEFSAVLVNALPLLGLLGTIMGLLSCFAGIASDGASSEMVSGGIAEALLTTQLGLVCAVPGWLLLAYVRASYDERRQLAEAL</sequence>
<protein>
    <submittedName>
        <fullName evidence="9">MotA/TolQ/ExbB proton channel family protein</fullName>
    </submittedName>
</protein>